<organism evidence="2 3">
    <name type="scientific">Flavobacterium akiainvivens</name>
    <dbReference type="NCBI Taxonomy" id="1202724"/>
    <lineage>
        <taxon>Bacteria</taxon>
        <taxon>Pseudomonadati</taxon>
        <taxon>Bacteroidota</taxon>
        <taxon>Flavobacteriia</taxon>
        <taxon>Flavobacteriales</taxon>
        <taxon>Flavobacteriaceae</taxon>
        <taxon>Flavobacterium</taxon>
    </lineage>
</organism>
<keyword evidence="3" id="KW-1185">Reference proteome</keyword>
<dbReference type="AlphaFoldDB" id="A0A0M8MAV3"/>
<evidence type="ECO:0000313" key="2">
    <source>
        <dbReference type="EMBL" id="KOS07243.1"/>
    </source>
</evidence>
<protein>
    <submittedName>
        <fullName evidence="2">Uncharacterized protein</fullName>
    </submittedName>
</protein>
<keyword evidence="1" id="KW-1133">Transmembrane helix</keyword>
<dbReference type="Proteomes" id="UP000037755">
    <property type="component" value="Unassembled WGS sequence"/>
</dbReference>
<sequence>MEAFFIILAIGLVLYRWFGYRWQYHAALVAALYGNYMWQWVEKEYFSQDIKPGWAGFELFISVTLTGPLCLLLHLAALYFARRDKQRRIAIIHSIGLLLLGIHVITVFNGAW</sequence>
<feature type="transmembrane region" description="Helical" evidence="1">
    <location>
        <begin position="90"/>
        <end position="111"/>
    </location>
</feature>
<proteinExistence type="predicted"/>
<gene>
    <name evidence="2" type="ORF">AM493_15265</name>
</gene>
<accession>A0A0M8MAV3</accession>
<comment type="caution">
    <text evidence="2">The sequence shown here is derived from an EMBL/GenBank/DDBJ whole genome shotgun (WGS) entry which is preliminary data.</text>
</comment>
<dbReference type="EMBL" id="LIYD01000005">
    <property type="protein sequence ID" value="KOS07243.1"/>
    <property type="molecule type" value="Genomic_DNA"/>
</dbReference>
<keyword evidence="1" id="KW-0812">Transmembrane</keyword>
<dbReference type="STRING" id="1202724.AM493_15265"/>
<feature type="transmembrane region" description="Helical" evidence="1">
    <location>
        <begin position="55"/>
        <end position="78"/>
    </location>
</feature>
<evidence type="ECO:0000313" key="3">
    <source>
        <dbReference type="Proteomes" id="UP000037755"/>
    </source>
</evidence>
<dbReference type="PATRIC" id="fig|1202724.3.peg.3172"/>
<dbReference type="RefSeq" id="WP_054408894.1">
    <property type="nucleotide sequence ID" value="NZ_FOYA01000005.1"/>
</dbReference>
<evidence type="ECO:0000256" key="1">
    <source>
        <dbReference type="SAM" id="Phobius"/>
    </source>
</evidence>
<name>A0A0M8MAV3_9FLAO</name>
<keyword evidence="1" id="KW-0472">Membrane</keyword>
<reference evidence="2 3" key="1">
    <citation type="submission" date="2015-08" db="EMBL/GenBank/DDBJ databases">
        <title>Whole genome sequence of Flavobacterium akiainvivens IK-1T, from decaying Wikstroemia oahuensis, an endemic Hawaiian shrub.</title>
        <authorList>
            <person name="Wan X."/>
            <person name="Hou S."/>
            <person name="Saito J."/>
            <person name="Donachie S."/>
        </authorList>
    </citation>
    <scope>NUCLEOTIDE SEQUENCE [LARGE SCALE GENOMIC DNA]</scope>
    <source>
        <strain evidence="2 3">IK-1</strain>
    </source>
</reference>